<keyword evidence="1" id="KW-0732">Signal</keyword>
<evidence type="ECO:0000313" key="2">
    <source>
        <dbReference type="EMBL" id="MBG6067015.1"/>
    </source>
</evidence>
<evidence type="ECO:0000256" key="1">
    <source>
        <dbReference type="SAM" id="SignalP"/>
    </source>
</evidence>
<proteinExistence type="predicted"/>
<dbReference type="EMBL" id="JADOTX010000001">
    <property type="protein sequence ID" value="MBG6067015.1"/>
    <property type="molecule type" value="Genomic_DNA"/>
</dbReference>
<evidence type="ECO:0000313" key="3">
    <source>
        <dbReference type="Proteomes" id="UP000614915"/>
    </source>
</evidence>
<sequence>MQLSKSLSTRLAAIAVAITAAFGLTVASAPAASAAPAASFEAQSCQSESRALHYYYWNSARTEILDWSRLCSGGYNLNSKGYGLSTGSWSGVVKFADGGILPFCPWQDRPFSSSWPNVIRIEISASHASHCP</sequence>
<name>A0ABS0JIY2_9ACTN</name>
<feature type="chain" id="PRO_5046856592" evidence="1">
    <location>
        <begin position="32"/>
        <end position="132"/>
    </location>
</feature>
<accession>A0ABS0JIY2</accession>
<reference evidence="2 3" key="1">
    <citation type="submission" date="2020-11" db="EMBL/GenBank/DDBJ databases">
        <title>Sequencing the genomes of 1000 actinobacteria strains.</title>
        <authorList>
            <person name="Klenk H.-P."/>
        </authorList>
    </citation>
    <scope>NUCLEOTIDE SEQUENCE [LARGE SCALE GENOMIC DNA]</scope>
    <source>
        <strain evidence="2 3">DSM 101692</strain>
    </source>
</reference>
<keyword evidence="3" id="KW-1185">Reference proteome</keyword>
<comment type="caution">
    <text evidence="2">The sequence shown here is derived from an EMBL/GenBank/DDBJ whole genome shotgun (WGS) entry which is preliminary data.</text>
</comment>
<organism evidence="2 3">
    <name type="scientific">Micromonospora ureilytica</name>
    <dbReference type="NCBI Taxonomy" id="709868"/>
    <lineage>
        <taxon>Bacteria</taxon>
        <taxon>Bacillati</taxon>
        <taxon>Actinomycetota</taxon>
        <taxon>Actinomycetes</taxon>
        <taxon>Micromonosporales</taxon>
        <taxon>Micromonosporaceae</taxon>
        <taxon>Micromonospora</taxon>
    </lineage>
</organism>
<feature type="signal peptide" evidence="1">
    <location>
        <begin position="1"/>
        <end position="31"/>
    </location>
</feature>
<dbReference type="Proteomes" id="UP000614915">
    <property type="component" value="Unassembled WGS sequence"/>
</dbReference>
<protein>
    <submittedName>
        <fullName evidence="2">Uncharacterized protein</fullName>
    </submittedName>
</protein>
<gene>
    <name evidence="2" type="ORF">IW248_003302</name>
</gene>